<feature type="signal peptide" evidence="2">
    <location>
        <begin position="1"/>
        <end position="24"/>
    </location>
</feature>
<feature type="domain" description="Secretion system C-terminal sorting" evidence="3">
    <location>
        <begin position="676"/>
        <end position="751"/>
    </location>
</feature>
<evidence type="ECO:0000256" key="1">
    <source>
        <dbReference type="ARBA" id="ARBA00022729"/>
    </source>
</evidence>
<dbReference type="InterPro" id="IPR013783">
    <property type="entry name" value="Ig-like_fold"/>
</dbReference>
<dbReference type="Pfam" id="PF18962">
    <property type="entry name" value="Por_Secre_tail"/>
    <property type="match status" value="1"/>
</dbReference>
<dbReference type="NCBIfam" id="TIGR04183">
    <property type="entry name" value="Por_Secre_tail"/>
    <property type="match status" value="1"/>
</dbReference>
<dbReference type="SUPFAM" id="SSF55486">
    <property type="entry name" value="Metalloproteases ('zincins'), catalytic domain"/>
    <property type="match status" value="1"/>
</dbReference>
<protein>
    <submittedName>
        <fullName evidence="4">T9SS type A sorting domain-containing protein</fullName>
    </submittedName>
</protein>
<accession>A0A506PLY3</accession>
<organism evidence="4 5">
    <name type="scientific">Paucihalobacter ruber</name>
    <dbReference type="NCBI Taxonomy" id="2567861"/>
    <lineage>
        <taxon>Bacteria</taxon>
        <taxon>Pseudomonadati</taxon>
        <taxon>Bacteroidota</taxon>
        <taxon>Flavobacteriia</taxon>
        <taxon>Flavobacteriales</taxon>
        <taxon>Flavobacteriaceae</taxon>
        <taxon>Paucihalobacter</taxon>
    </lineage>
</organism>
<dbReference type="Gene3D" id="3.40.390.10">
    <property type="entry name" value="Collagenase (Catalytic Domain)"/>
    <property type="match status" value="1"/>
</dbReference>
<dbReference type="Proteomes" id="UP000317332">
    <property type="component" value="Unassembled WGS sequence"/>
</dbReference>
<dbReference type="InterPro" id="IPR026444">
    <property type="entry name" value="Secre_tail"/>
</dbReference>
<evidence type="ECO:0000313" key="5">
    <source>
        <dbReference type="Proteomes" id="UP000317332"/>
    </source>
</evidence>
<reference evidence="4 5" key="1">
    <citation type="submission" date="2019-06" db="EMBL/GenBank/DDBJ databases">
        <title>Flavobacteriaceae Paucihalobacterium erythroidium CWB-1, complete genome.</title>
        <authorList>
            <person name="Wu S."/>
        </authorList>
    </citation>
    <scope>NUCLEOTIDE SEQUENCE [LARGE SCALE GENOMIC DNA]</scope>
    <source>
        <strain evidence="4 5">CWB-1</strain>
    </source>
</reference>
<gene>
    <name evidence="4" type="ORF">FJ651_04855</name>
</gene>
<name>A0A506PLY3_9FLAO</name>
<dbReference type="Pfam" id="PF13688">
    <property type="entry name" value="Reprolysin_5"/>
    <property type="match status" value="1"/>
</dbReference>
<sequence length="752" mass="81945">MNKKVTQALASFTFIVFCVFTISAQNIWQAVDTNTLDAKILQNRPDLPIKEQFYKLNLNRLKTLLADAPSRSSNARSHVEIGFPNAFGKIEKFQIFNAPVIDESLQEVYPELGSYIGKSLENPSKIIRFSISENSFKAISLNDETGTEYIEPAIKEQLVFSVFNRKNLPEGTDYFECGFDDDGLDFNRNFGSSFERNANDGQMREYKLAMGCTEEYAAFHVNQAGLNDATDAQKKAAVLVVMNDLMTRVNAVYENEVSLTMILVPTNENVIFLSSPFLSNNNLTNLISESQQFIDAFIGTVYDIGHMLCTGPGGLAQLNSPCTSNKARGVSGSGVPAGIGFEGVLKHEIGHQFGSRHTFNGNTNACGNPNQRDPNSAYEPGSGSTIMAYPGICGVQNVQNNRDLYFHQRSLEAIWANISAGTGSACPNLVSSGNSSPIANAGPNYNIPIGTPYKLTGSSADPDGTETHTYSWEQYDLGPSGVPSATTAEGPLVRSFLPSASPVRYVPRLSNIITSGASNVQWEQLPVLARVINYRFTVRDNDTRGGNNAFDEMTINTVASGFFRVTSQNTLNLVYEGGSDQTVSWDVAGTTGSGINTSNVNILLSIDGGQNFNIVLASNTPNDGTEVVTMPNVVATQCRIMVEAVGNIFFNVNNRTFQIQEQLSINDDTLAANFRIYPNPSDGNFEIQLLNTSGETINLQLFDLKGRVVYTDIVKESGEISRSISVNNLSTGVYLLKVSEGNKQVTKKVVIQ</sequence>
<evidence type="ECO:0000259" key="3">
    <source>
        <dbReference type="Pfam" id="PF18962"/>
    </source>
</evidence>
<feature type="chain" id="PRO_5021455571" evidence="2">
    <location>
        <begin position="25"/>
        <end position="752"/>
    </location>
</feature>
<keyword evidence="1 2" id="KW-0732">Signal</keyword>
<dbReference type="OrthoDB" id="9792152at2"/>
<evidence type="ECO:0000313" key="4">
    <source>
        <dbReference type="EMBL" id="TPV34866.1"/>
    </source>
</evidence>
<dbReference type="EMBL" id="VHIQ01000002">
    <property type="protein sequence ID" value="TPV34866.1"/>
    <property type="molecule type" value="Genomic_DNA"/>
</dbReference>
<dbReference type="GO" id="GO:0008237">
    <property type="term" value="F:metallopeptidase activity"/>
    <property type="evidence" value="ECO:0007669"/>
    <property type="project" value="InterPro"/>
</dbReference>
<keyword evidence="5" id="KW-1185">Reference proteome</keyword>
<dbReference type="InterPro" id="IPR024079">
    <property type="entry name" value="MetalloPept_cat_dom_sf"/>
</dbReference>
<evidence type="ECO:0000256" key="2">
    <source>
        <dbReference type="SAM" id="SignalP"/>
    </source>
</evidence>
<dbReference type="AlphaFoldDB" id="A0A506PLY3"/>
<dbReference type="RefSeq" id="WP_140989288.1">
    <property type="nucleotide sequence ID" value="NZ_VHIQ01000002.1"/>
</dbReference>
<proteinExistence type="predicted"/>
<comment type="caution">
    <text evidence="4">The sequence shown here is derived from an EMBL/GenBank/DDBJ whole genome shotgun (WGS) entry which is preliminary data.</text>
</comment>
<dbReference type="Gene3D" id="2.60.40.10">
    <property type="entry name" value="Immunoglobulins"/>
    <property type="match status" value="1"/>
</dbReference>